<proteinExistence type="inferred from homology"/>
<protein>
    <submittedName>
        <fullName evidence="3">Phage shock protein A</fullName>
    </submittedName>
</protein>
<sequence length="227" mass="24309">MIKLFMTLMRGRAEDTAEATRDHYALPLLRQQIREAAGAIDSARRAVALAMAQHEQEKALGAKLAGQLADLEARAMAALEAGDEALAREAAGMIAELEAEADCSKVAEARFGAEVTRLRKALREAEGRLRALQRGERLSVAVDRSQKLREVLPEGGDAPLDAAEATLARLAGRQEQADLMAGAMAELKDETRVDGLRAKLAEAGHGPALKPSAESVLERLKQQRAAA</sequence>
<comment type="caution">
    <text evidence="3">The sequence shown here is derived from an EMBL/GenBank/DDBJ whole genome shotgun (WGS) entry which is preliminary data.</text>
</comment>
<name>A0A918WHD9_9RHOB</name>
<evidence type="ECO:0000256" key="2">
    <source>
        <dbReference type="SAM" id="MobiDB-lite"/>
    </source>
</evidence>
<dbReference type="Proteomes" id="UP000638981">
    <property type="component" value="Unassembled WGS sequence"/>
</dbReference>
<evidence type="ECO:0000256" key="1">
    <source>
        <dbReference type="ARBA" id="ARBA00043985"/>
    </source>
</evidence>
<dbReference type="RefSeq" id="WP_189410790.1">
    <property type="nucleotide sequence ID" value="NZ_BMYJ01000003.1"/>
</dbReference>
<dbReference type="Pfam" id="PF04012">
    <property type="entry name" value="PspA_IM30"/>
    <property type="match status" value="1"/>
</dbReference>
<keyword evidence="4" id="KW-1185">Reference proteome</keyword>
<feature type="region of interest" description="Disordered" evidence="2">
    <location>
        <begin position="202"/>
        <end position="227"/>
    </location>
</feature>
<accession>A0A918WHD9</accession>
<reference evidence="3" key="1">
    <citation type="journal article" date="2014" name="Int. J. Syst. Evol. Microbiol.">
        <title>Complete genome sequence of Corynebacterium casei LMG S-19264T (=DSM 44701T), isolated from a smear-ripened cheese.</title>
        <authorList>
            <consortium name="US DOE Joint Genome Institute (JGI-PGF)"/>
            <person name="Walter F."/>
            <person name="Albersmeier A."/>
            <person name="Kalinowski J."/>
            <person name="Ruckert C."/>
        </authorList>
    </citation>
    <scope>NUCLEOTIDE SEQUENCE</scope>
    <source>
        <strain evidence="3">KCTC 23310</strain>
    </source>
</reference>
<dbReference type="InterPro" id="IPR007157">
    <property type="entry name" value="PspA_VIPP1"/>
</dbReference>
<organism evidence="3 4">
    <name type="scientific">Neogemmobacter tilapiae</name>
    <dbReference type="NCBI Taxonomy" id="875041"/>
    <lineage>
        <taxon>Bacteria</taxon>
        <taxon>Pseudomonadati</taxon>
        <taxon>Pseudomonadota</taxon>
        <taxon>Alphaproteobacteria</taxon>
        <taxon>Rhodobacterales</taxon>
        <taxon>Paracoccaceae</taxon>
        <taxon>Neogemmobacter</taxon>
    </lineage>
</organism>
<evidence type="ECO:0000313" key="4">
    <source>
        <dbReference type="Proteomes" id="UP000638981"/>
    </source>
</evidence>
<reference evidence="3" key="2">
    <citation type="submission" date="2020-09" db="EMBL/GenBank/DDBJ databases">
        <authorList>
            <person name="Sun Q."/>
            <person name="Kim S."/>
        </authorList>
    </citation>
    <scope>NUCLEOTIDE SEQUENCE</scope>
    <source>
        <strain evidence="3">KCTC 23310</strain>
    </source>
</reference>
<comment type="similarity">
    <text evidence="1">Belongs to the PspA/Vipp/IM30 family.</text>
</comment>
<dbReference type="AlphaFoldDB" id="A0A918WHD9"/>
<evidence type="ECO:0000313" key="3">
    <source>
        <dbReference type="EMBL" id="GHC51801.1"/>
    </source>
</evidence>
<gene>
    <name evidence="3" type="ORF">GCM10007315_12780</name>
</gene>
<dbReference type="EMBL" id="BMYJ01000003">
    <property type="protein sequence ID" value="GHC51801.1"/>
    <property type="molecule type" value="Genomic_DNA"/>
</dbReference>